<evidence type="ECO:0008006" key="5">
    <source>
        <dbReference type="Google" id="ProtNLM"/>
    </source>
</evidence>
<dbReference type="Proteomes" id="UP000500953">
    <property type="component" value="Chromosome"/>
</dbReference>
<dbReference type="GO" id="GO:0015074">
    <property type="term" value="P:DNA integration"/>
    <property type="evidence" value="ECO:0007669"/>
    <property type="project" value="InterPro"/>
</dbReference>
<evidence type="ECO:0000313" key="3">
    <source>
        <dbReference type="EMBL" id="QIS23418.1"/>
    </source>
</evidence>
<name>A0A6G9ZCZ9_9NOCA</name>
<sequence length="534" mass="59043">MTRRRPEWLEQTRASRRAPDNQADSCPECLAWGMLYGGYCRACYDFRRRHPPAVCAGCARVMPLKNGYCRLCWLQAAALATDPLIVTADDLARVTDHQLSFAGMTKMRGPRSGVRLRARLRATLAAQSSPEPTPVGGGQLQLHLPGAGRAFDWAQHAEPANPVLVRARRIARTLGEGRGWNTKLAAELDRALVILLSGHGDGEQFRYSDLIGVLHRYGVSIDRVAQVLTEMELLVDDRVPSFDTWLEDKLADLAPGIAADVRDWALVLRHGGSRSQPRNINTVRIHVRAAHPVLVEWSTRYDHLREVTVGDVTAAVGALRGHPRRRTIGALRSLTRHCKKRGTIFADPAARVRAGSRDEPIIIPLRGNHIDDATQAATTPAARIALALAAIHAARPEAIRSLRLDDVDLGNRRLTIGSVTRPLDELTHRLLIDWLDYRRRRWPNTANPHLIINKQTASSTRAISDNALTAPFRRQAATLEALRVDRQLDEALAHGPDPLHLAVVFGLDETTAIRYCAAARQILQTPAEGYDPPG</sequence>
<organism evidence="3 4">
    <name type="scientific">Nocardia terpenica</name>
    <dbReference type="NCBI Taxonomy" id="455432"/>
    <lineage>
        <taxon>Bacteria</taxon>
        <taxon>Bacillati</taxon>
        <taxon>Actinomycetota</taxon>
        <taxon>Actinomycetes</taxon>
        <taxon>Mycobacteriales</taxon>
        <taxon>Nocardiaceae</taxon>
        <taxon>Nocardia</taxon>
    </lineage>
</organism>
<dbReference type="SUPFAM" id="SSF56349">
    <property type="entry name" value="DNA breaking-rejoining enzymes"/>
    <property type="match status" value="1"/>
</dbReference>
<dbReference type="InterPro" id="IPR011010">
    <property type="entry name" value="DNA_brk_join_enz"/>
</dbReference>
<evidence type="ECO:0000256" key="2">
    <source>
        <dbReference type="SAM" id="MobiDB-lite"/>
    </source>
</evidence>
<protein>
    <recommendedName>
        <fullName evidence="5">Integrase</fullName>
    </recommendedName>
</protein>
<accession>A0A6G9ZCZ9</accession>
<dbReference type="RefSeq" id="WP_167490757.1">
    <property type="nucleotide sequence ID" value="NZ_CP046173.1"/>
</dbReference>
<dbReference type="GO" id="GO:0006310">
    <property type="term" value="P:DNA recombination"/>
    <property type="evidence" value="ECO:0007669"/>
    <property type="project" value="UniProtKB-KW"/>
</dbReference>
<reference evidence="3 4" key="1">
    <citation type="journal article" date="2019" name="ACS Chem. Biol.">
        <title>Identification and Mobilization of a Cryptic Antibiotic Biosynthesis Gene Locus from a Human-Pathogenic Nocardia Isolate.</title>
        <authorList>
            <person name="Herisse M."/>
            <person name="Ishida K."/>
            <person name="Porter J.L."/>
            <person name="Howden B."/>
            <person name="Hertweck C."/>
            <person name="Stinear T.P."/>
            <person name="Pidot S.J."/>
        </authorList>
    </citation>
    <scope>NUCLEOTIDE SEQUENCE [LARGE SCALE GENOMIC DNA]</scope>
    <source>
        <strain evidence="3 4">AUSMDU00012715</strain>
    </source>
</reference>
<proteinExistence type="predicted"/>
<dbReference type="EMBL" id="CP046173">
    <property type="protein sequence ID" value="QIS23418.1"/>
    <property type="molecule type" value="Genomic_DNA"/>
</dbReference>
<dbReference type="Gene3D" id="1.10.443.10">
    <property type="entry name" value="Intergrase catalytic core"/>
    <property type="match status" value="1"/>
</dbReference>
<gene>
    <name evidence="3" type="ORF">F6W96_38955</name>
</gene>
<evidence type="ECO:0000256" key="1">
    <source>
        <dbReference type="ARBA" id="ARBA00023172"/>
    </source>
</evidence>
<dbReference type="InterPro" id="IPR013762">
    <property type="entry name" value="Integrase-like_cat_sf"/>
</dbReference>
<evidence type="ECO:0000313" key="4">
    <source>
        <dbReference type="Proteomes" id="UP000500953"/>
    </source>
</evidence>
<dbReference type="AlphaFoldDB" id="A0A6G9ZCZ9"/>
<keyword evidence="1" id="KW-0233">DNA recombination</keyword>
<feature type="compositionally biased region" description="Basic and acidic residues" evidence="2">
    <location>
        <begin position="1"/>
        <end position="10"/>
    </location>
</feature>
<dbReference type="GO" id="GO:0003677">
    <property type="term" value="F:DNA binding"/>
    <property type="evidence" value="ECO:0007669"/>
    <property type="project" value="InterPro"/>
</dbReference>
<feature type="region of interest" description="Disordered" evidence="2">
    <location>
        <begin position="1"/>
        <end position="24"/>
    </location>
</feature>